<evidence type="ECO:0000259" key="2">
    <source>
        <dbReference type="PROSITE" id="PS50883"/>
    </source>
</evidence>
<feature type="region of interest" description="Disordered" evidence="1">
    <location>
        <begin position="85"/>
        <end position="107"/>
    </location>
</feature>
<gene>
    <name evidence="4" type="ORF">GCM10007392_37300</name>
</gene>
<protein>
    <recommendedName>
        <fullName evidence="6">Diguanylate cyclase (GGDEF) domain-containing protein</fullName>
    </recommendedName>
</protein>
<accession>A0A918KJS2</accession>
<dbReference type="SMART" id="SM00052">
    <property type="entry name" value="EAL"/>
    <property type="match status" value="1"/>
</dbReference>
<reference evidence="4" key="2">
    <citation type="submission" date="2020-09" db="EMBL/GenBank/DDBJ databases">
        <authorList>
            <person name="Sun Q."/>
            <person name="Kim S."/>
        </authorList>
    </citation>
    <scope>NUCLEOTIDE SEQUENCE</scope>
    <source>
        <strain evidence="4">KCTC 22169</strain>
    </source>
</reference>
<dbReference type="PANTHER" id="PTHR33121:SF70">
    <property type="entry name" value="SIGNALING PROTEIN YKOW"/>
    <property type="match status" value="1"/>
</dbReference>
<dbReference type="Pfam" id="PF00563">
    <property type="entry name" value="EAL"/>
    <property type="match status" value="1"/>
</dbReference>
<dbReference type="AlphaFoldDB" id="A0A918KJS2"/>
<dbReference type="InterPro" id="IPR001633">
    <property type="entry name" value="EAL_dom"/>
</dbReference>
<dbReference type="PROSITE" id="PS50883">
    <property type="entry name" value="EAL"/>
    <property type="match status" value="1"/>
</dbReference>
<name>A0A918KJS2_9GAMM</name>
<feature type="domain" description="GGDEF" evidence="3">
    <location>
        <begin position="1"/>
        <end position="97"/>
    </location>
</feature>
<dbReference type="SUPFAM" id="SSF55073">
    <property type="entry name" value="Nucleotide cyclase"/>
    <property type="match status" value="1"/>
</dbReference>
<evidence type="ECO:0000313" key="4">
    <source>
        <dbReference type="EMBL" id="GGX66189.1"/>
    </source>
</evidence>
<dbReference type="Gene3D" id="3.20.20.450">
    <property type="entry name" value="EAL domain"/>
    <property type="match status" value="1"/>
</dbReference>
<evidence type="ECO:0000256" key="1">
    <source>
        <dbReference type="SAM" id="MobiDB-lite"/>
    </source>
</evidence>
<dbReference type="Proteomes" id="UP000626148">
    <property type="component" value="Unassembled WGS sequence"/>
</dbReference>
<dbReference type="GO" id="GO:0071111">
    <property type="term" value="F:cyclic-guanylate-specific phosphodiesterase activity"/>
    <property type="evidence" value="ECO:0007669"/>
    <property type="project" value="InterPro"/>
</dbReference>
<dbReference type="SMART" id="SM00267">
    <property type="entry name" value="GGDEF"/>
    <property type="match status" value="1"/>
</dbReference>
<evidence type="ECO:0000259" key="3">
    <source>
        <dbReference type="PROSITE" id="PS50887"/>
    </source>
</evidence>
<dbReference type="NCBIfam" id="TIGR00254">
    <property type="entry name" value="GGDEF"/>
    <property type="match status" value="1"/>
</dbReference>
<dbReference type="InterPro" id="IPR000160">
    <property type="entry name" value="GGDEF_dom"/>
</dbReference>
<keyword evidence="5" id="KW-1185">Reference proteome</keyword>
<dbReference type="InterPro" id="IPR035919">
    <property type="entry name" value="EAL_sf"/>
</dbReference>
<dbReference type="PANTHER" id="PTHR33121">
    <property type="entry name" value="CYCLIC DI-GMP PHOSPHODIESTERASE PDEF"/>
    <property type="match status" value="1"/>
</dbReference>
<reference evidence="4" key="1">
    <citation type="journal article" date="2014" name="Int. J. Syst. Evol. Microbiol.">
        <title>Complete genome sequence of Corynebacterium casei LMG S-19264T (=DSM 44701T), isolated from a smear-ripened cheese.</title>
        <authorList>
            <consortium name="US DOE Joint Genome Institute (JGI-PGF)"/>
            <person name="Walter F."/>
            <person name="Albersmeier A."/>
            <person name="Kalinowski J."/>
            <person name="Ruckert C."/>
        </authorList>
    </citation>
    <scope>NUCLEOTIDE SEQUENCE</scope>
    <source>
        <strain evidence="4">KCTC 22169</strain>
    </source>
</reference>
<dbReference type="InterPro" id="IPR043128">
    <property type="entry name" value="Rev_trsase/Diguanyl_cyclase"/>
</dbReference>
<evidence type="ECO:0008006" key="6">
    <source>
        <dbReference type="Google" id="ProtNLM"/>
    </source>
</evidence>
<sequence length="481" mass="55268">MREEDTLARLGGDEFIAILPDLATPDDYIPVVNRLLDVSGEPILIDDMPVRVSTSIGITLYPQPDTSIDADQLLRQADQAMYHAKQQGKNQHHLFDSSHDQRQREHNRKLKELRTAIDESQFILHYQPRVHMRTGEVLGFEALLRWQHPELGLRSPADFLPILDGHELLVDLGHWVLRHAFEQLALWQRQGMNLSISINVDAIHLEHPTFVDRLRTLLVEFDIDDPSLIELEVLETSALENIVQFQDIIADCHELGIRFSLDDFGTGYSSLSYLKRIPVDTLKIDQSFVRDMLDDPDDLAILEGVLGLSQAFRREVVAEGVESESLGKMLLQLGCCQAQGYAIARPMPAESVDDWITQWRTYPSWSQAAPLPPEKLPLLFGLVDLNAWYRSLTPASDDKRSNYSLNHYEHHFNHWLNRLSIHENDNNPLPGLIREHHETFKQLIREMEHSDATTDPSHFDMLQNRLDTTYRALHRLMSDSL</sequence>
<dbReference type="EMBL" id="BMXR01000010">
    <property type="protein sequence ID" value="GGX66189.1"/>
    <property type="molecule type" value="Genomic_DNA"/>
</dbReference>
<dbReference type="Pfam" id="PF00990">
    <property type="entry name" value="GGDEF"/>
    <property type="match status" value="1"/>
</dbReference>
<feature type="domain" description="EAL" evidence="2">
    <location>
        <begin position="106"/>
        <end position="360"/>
    </location>
</feature>
<organism evidence="4 5">
    <name type="scientific">Saccharospirillum salsuginis</name>
    <dbReference type="NCBI Taxonomy" id="418750"/>
    <lineage>
        <taxon>Bacteria</taxon>
        <taxon>Pseudomonadati</taxon>
        <taxon>Pseudomonadota</taxon>
        <taxon>Gammaproteobacteria</taxon>
        <taxon>Oceanospirillales</taxon>
        <taxon>Saccharospirillaceae</taxon>
        <taxon>Saccharospirillum</taxon>
    </lineage>
</organism>
<dbReference type="SUPFAM" id="SSF141868">
    <property type="entry name" value="EAL domain-like"/>
    <property type="match status" value="1"/>
</dbReference>
<evidence type="ECO:0000313" key="5">
    <source>
        <dbReference type="Proteomes" id="UP000626148"/>
    </source>
</evidence>
<dbReference type="Gene3D" id="3.30.70.270">
    <property type="match status" value="1"/>
</dbReference>
<dbReference type="PROSITE" id="PS50887">
    <property type="entry name" value="GGDEF"/>
    <property type="match status" value="1"/>
</dbReference>
<proteinExistence type="predicted"/>
<dbReference type="CDD" id="cd01948">
    <property type="entry name" value="EAL"/>
    <property type="match status" value="1"/>
</dbReference>
<dbReference type="CDD" id="cd01949">
    <property type="entry name" value="GGDEF"/>
    <property type="match status" value="1"/>
</dbReference>
<dbReference type="InterPro" id="IPR050706">
    <property type="entry name" value="Cyclic-di-GMP_PDE-like"/>
</dbReference>
<feature type="compositionally biased region" description="Basic and acidic residues" evidence="1">
    <location>
        <begin position="93"/>
        <end position="107"/>
    </location>
</feature>
<dbReference type="InterPro" id="IPR029787">
    <property type="entry name" value="Nucleotide_cyclase"/>
</dbReference>
<comment type="caution">
    <text evidence="4">The sequence shown here is derived from an EMBL/GenBank/DDBJ whole genome shotgun (WGS) entry which is preliminary data.</text>
</comment>